<protein>
    <submittedName>
        <fullName evidence="1">Uncharacterized protein</fullName>
    </submittedName>
</protein>
<sequence>MYSTPANIKVFHALKSILQPYENLMNILVDQEDCYYLEFFGRPGVAPRLFAAVQMRTNYVSLHLACLKSCEELPETCSKQLRNYYIGNGQFQVQKVGEKLLRELRQMVKQSVQVN</sequence>
<dbReference type="Proteomes" id="UP000240572">
    <property type="component" value="Unassembled WGS sequence"/>
</dbReference>
<organism evidence="1 2">
    <name type="scientific">Taibaiella chishuiensis</name>
    <dbReference type="NCBI Taxonomy" id="1434707"/>
    <lineage>
        <taxon>Bacteria</taxon>
        <taxon>Pseudomonadati</taxon>
        <taxon>Bacteroidota</taxon>
        <taxon>Chitinophagia</taxon>
        <taxon>Chitinophagales</taxon>
        <taxon>Chitinophagaceae</taxon>
        <taxon>Taibaiella</taxon>
    </lineage>
</organism>
<reference evidence="1 2" key="1">
    <citation type="submission" date="2018-03" db="EMBL/GenBank/DDBJ databases">
        <title>Genomic Encyclopedia of Type Strains, Phase III (KMG-III): the genomes of soil and plant-associated and newly described type strains.</title>
        <authorList>
            <person name="Whitman W."/>
        </authorList>
    </citation>
    <scope>NUCLEOTIDE SEQUENCE [LARGE SCALE GENOMIC DNA]</scope>
    <source>
        <strain evidence="1 2">CGMCC 1.12700</strain>
    </source>
</reference>
<evidence type="ECO:0000313" key="2">
    <source>
        <dbReference type="Proteomes" id="UP000240572"/>
    </source>
</evidence>
<evidence type="ECO:0000313" key="1">
    <source>
        <dbReference type="EMBL" id="PSK89116.1"/>
    </source>
</evidence>
<comment type="caution">
    <text evidence="1">The sequence shown here is derived from an EMBL/GenBank/DDBJ whole genome shotgun (WGS) entry which is preliminary data.</text>
</comment>
<accession>A0A2P8CVZ0</accession>
<keyword evidence="2" id="KW-1185">Reference proteome</keyword>
<dbReference type="OrthoDB" id="6331972at2"/>
<dbReference type="AlphaFoldDB" id="A0A2P8CVZ0"/>
<dbReference type="RefSeq" id="WP_106525137.1">
    <property type="nucleotide sequence ID" value="NZ_PYGD01000013.1"/>
</dbReference>
<dbReference type="EMBL" id="PYGD01000013">
    <property type="protein sequence ID" value="PSK89116.1"/>
    <property type="molecule type" value="Genomic_DNA"/>
</dbReference>
<proteinExistence type="predicted"/>
<gene>
    <name evidence="1" type="ORF">B0I18_113128</name>
</gene>
<name>A0A2P8CVZ0_9BACT</name>